<feature type="domain" description="Core-binding (CB)" evidence="2">
    <location>
        <begin position="10"/>
        <end position="104"/>
    </location>
</feature>
<dbReference type="EMBL" id="JAURUE010000001">
    <property type="protein sequence ID" value="MDP9611073.1"/>
    <property type="molecule type" value="Genomic_DNA"/>
</dbReference>
<dbReference type="RefSeq" id="WP_307110709.1">
    <property type="nucleotide sequence ID" value="NZ_JAURUE010000001.1"/>
</dbReference>
<gene>
    <name evidence="3" type="ORF">JOF35_003350</name>
</gene>
<keyword evidence="1" id="KW-0238">DNA-binding</keyword>
<name>A0ABT9KRK3_9ACTN</name>
<reference evidence="3 4" key="1">
    <citation type="submission" date="2023-07" db="EMBL/GenBank/DDBJ databases">
        <title>Sequencing the genomes of 1000 actinobacteria strains.</title>
        <authorList>
            <person name="Klenk H.-P."/>
        </authorList>
    </citation>
    <scope>NUCLEOTIDE SEQUENCE [LARGE SCALE GENOMIC DNA]</scope>
    <source>
        <strain evidence="3 4">DSM 41600</strain>
    </source>
</reference>
<organism evidence="3 4">
    <name type="scientific">Streptomyces demainii</name>
    <dbReference type="NCBI Taxonomy" id="588122"/>
    <lineage>
        <taxon>Bacteria</taxon>
        <taxon>Bacillati</taxon>
        <taxon>Actinomycetota</taxon>
        <taxon>Actinomycetes</taxon>
        <taxon>Kitasatosporales</taxon>
        <taxon>Streptomycetaceae</taxon>
        <taxon>Streptomyces</taxon>
    </lineage>
</organism>
<evidence type="ECO:0000313" key="4">
    <source>
        <dbReference type="Proteomes" id="UP001234880"/>
    </source>
</evidence>
<evidence type="ECO:0000256" key="1">
    <source>
        <dbReference type="PROSITE-ProRule" id="PRU01248"/>
    </source>
</evidence>
<accession>A0ABT9KRK3</accession>
<dbReference type="Proteomes" id="UP001234880">
    <property type="component" value="Unassembled WGS sequence"/>
</dbReference>
<protein>
    <recommendedName>
        <fullName evidence="2">Core-binding (CB) domain-containing protein</fullName>
    </recommendedName>
</protein>
<evidence type="ECO:0000259" key="2">
    <source>
        <dbReference type="PROSITE" id="PS51900"/>
    </source>
</evidence>
<dbReference type="PROSITE" id="PS51900">
    <property type="entry name" value="CB"/>
    <property type="match status" value="1"/>
</dbReference>
<comment type="caution">
    <text evidence="3">The sequence shown here is derived from an EMBL/GenBank/DDBJ whole genome shotgun (WGS) entry which is preliminary data.</text>
</comment>
<evidence type="ECO:0000313" key="3">
    <source>
        <dbReference type="EMBL" id="MDP9611073.1"/>
    </source>
</evidence>
<sequence length="336" mass="37580">MIDTRGPALAAVEKFLENFANANTRNQRRTYLREYIAYLAASRQCAENQLTVGDLLHRLNIQDWMDAARRGATRRRLGARGPHAAPSSMAARTTTVNTFSRFCGAPLRLSRPRIETVQRLTSLEAHRTLRLLAEHHPARMRVDVWERSVAVIALAVCTRRGLSDLHGMRLPDVDLDRVLPRARVTGEWYPLDVVSARVLTRWLLRHRELTARHDGRGRSDRLWVTTGPGRSGAGRRVAPAGFPARIRTLEAAHRKLTTQALGVPLRIEQFCGSPGVPLPGAVPARPGRLPAGTLLTRGGWEGPRTRPPVTGRRETVTLSRPYRRWLRSEPVATSES</sequence>
<dbReference type="InterPro" id="IPR044068">
    <property type="entry name" value="CB"/>
</dbReference>
<keyword evidence="4" id="KW-1185">Reference proteome</keyword>
<proteinExistence type="predicted"/>